<feature type="compositionally biased region" description="Polar residues" evidence="1">
    <location>
        <begin position="1"/>
        <end position="23"/>
    </location>
</feature>
<keyword evidence="2" id="KW-1133">Transmembrane helix</keyword>
<feature type="region of interest" description="Disordered" evidence="1">
    <location>
        <begin position="270"/>
        <end position="295"/>
    </location>
</feature>
<feature type="region of interest" description="Disordered" evidence="1">
    <location>
        <begin position="1"/>
        <end position="51"/>
    </location>
</feature>
<keyword evidence="2" id="KW-0472">Membrane</keyword>
<keyword evidence="4" id="KW-1185">Reference proteome</keyword>
<dbReference type="RefSeq" id="WP_275309693.1">
    <property type="nucleotide sequence ID" value="NZ_CP095749.1"/>
</dbReference>
<evidence type="ECO:0000313" key="4">
    <source>
        <dbReference type="Proteomes" id="UP001218629"/>
    </source>
</evidence>
<evidence type="ECO:0000256" key="1">
    <source>
        <dbReference type="SAM" id="MobiDB-lite"/>
    </source>
</evidence>
<keyword evidence="2" id="KW-0812">Transmembrane</keyword>
<proteinExistence type="predicted"/>
<feature type="transmembrane region" description="Helical" evidence="2">
    <location>
        <begin position="51"/>
        <end position="71"/>
    </location>
</feature>
<protein>
    <recommendedName>
        <fullName evidence="5">Serine/threonine protein kinase</fullName>
    </recommendedName>
</protein>
<feature type="region of interest" description="Disordered" evidence="1">
    <location>
        <begin position="87"/>
        <end position="154"/>
    </location>
</feature>
<accession>A0ABY8AEC8</accession>
<feature type="compositionally biased region" description="Polar residues" evidence="1">
    <location>
        <begin position="141"/>
        <end position="154"/>
    </location>
</feature>
<name>A0ABY8AEC8_9ACTN</name>
<feature type="compositionally biased region" description="Polar residues" evidence="1">
    <location>
        <begin position="100"/>
        <end position="131"/>
    </location>
</feature>
<reference evidence="3 4" key="1">
    <citation type="submission" date="2022-03" db="EMBL/GenBank/DDBJ databases">
        <title>Streptomyces yunnanensis P86,complete genome.</title>
        <authorList>
            <person name="Chen S."/>
            <person name="Zhang Q."/>
        </authorList>
    </citation>
    <scope>NUCLEOTIDE SEQUENCE [LARGE SCALE GENOMIC DNA]</scope>
    <source>
        <strain evidence="3 4">P86</strain>
    </source>
</reference>
<evidence type="ECO:0008006" key="5">
    <source>
        <dbReference type="Google" id="ProtNLM"/>
    </source>
</evidence>
<dbReference type="EMBL" id="CP095749">
    <property type="protein sequence ID" value="WEB43288.1"/>
    <property type="molecule type" value="Genomic_DNA"/>
</dbReference>
<gene>
    <name evidence="3" type="ORF">MOV08_31120</name>
</gene>
<sequence>MTTPGAQHNRAQGDGRQNITGSGDVNDRSDNRQYTFVTLPAEPPRPPRPRLFRPVPLVAGGVLLAAVAFALGGQKWFGGPAGVADTARSDPMATARGGSATPQSSRPAGPSGTATPTERPSTAEPSGQSASAERKRPAPPSTSGSPQLQASPISTYPHTDVYCGDWRGSGSSGLDISPCVQAVNHRGTAQFGVRVRNTRSVQAVVSVDVAWLRKGTLRECETGSALRQRIVINPDTIWYSPLSCSADAVEGYAVQAAAWAVAEPEADATLRTRGDRQLSPTAQIQADGAVKGPQS</sequence>
<evidence type="ECO:0000256" key="2">
    <source>
        <dbReference type="SAM" id="Phobius"/>
    </source>
</evidence>
<organism evidence="3 4">
    <name type="scientific">Streptomyces yunnanensis</name>
    <dbReference type="NCBI Taxonomy" id="156453"/>
    <lineage>
        <taxon>Bacteria</taxon>
        <taxon>Bacillati</taxon>
        <taxon>Actinomycetota</taxon>
        <taxon>Actinomycetes</taxon>
        <taxon>Kitasatosporales</taxon>
        <taxon>Streptomycetaceae</taxon>
        <taxon>Streptomyces</taxon>
    </lineage>
</organism>
<dbReference type="Proteomes" id="UP001218629">
    <property type="component" value="Chromosome"/>
</dbReference>
<evidence type="ECO:0000313" key="3">
    <source>
        <dbReference type="EMBL" id="WEB43288.1"/>
    </source>
</evidence>